<reference evidence="1 2" key="1">
    <citation type="journal article" date="2016" name="Nat. Commun.">
        <title>Thousands of microbial genomes shed light on interconnected biogeochemical processes in an aquifer system.</title>
        <authorList>
            <person name="Anantharaman K."/>
            <person name="Brown C.T."/>
            <person name="Hug L.A."/>
            <person name="Sharon I."/>
            <person name="Castelle C.J."/>
            <person name="Probst A.J."/>
            <person name="Thomas B.C."/>
            <person name="Singh A."/>
            <person name="Wilkins M.J."/>
            <person name="Karaoz U."/>
            <person name="Brodie E.L."/>
            <person name="Williams K.H."/>
            <person name="Hubbard S.S."/>
            <person name="Banfield J.F."/>
        </authorList>
    </citation>
    <scope>NUCLEOTIDE SEQUENCE [LARGE SCALE GENOMIC DNA]</scope>
</reference>
<protein>
    <submittedName>
        <fullName evidence="1">Uncharacterized protein</fullName>
    </submittedName>
</protein>
<organism evidence="1 2">
    <name type="scientific">Candidatus Woykebacteria bacterium RIFCSPHIGHO2_02_FULL_43_16b</name>
    <dbReference type="NCBI Taxonomy" id="1802601"/>
    <lineage>
        <taxon>Bacteria</taxon>
        <taxon>Candidatus Woykeibacteriota</taxon>
    </lineage>
</organism>
<dbReference type="AlphaFoldDB" id="A0A1G1WQZ4"/>
<gene>
    <name evidence="1" type="ORF">A3J50_02530</name>
</gene>
<name>A0A1G1WQZ4_9BACT</name>
<accession>A0A1G1WQZ4</accession>
<dbReference type="EMBL" id="MHCX01000006">
    <property type="protein sequence ID" value="OGY30162.1"/>
    <property type="molecule type" value="Genomic_DNA"/>
</dbReference>
<comment type="caution">
    <text evidence="1">The sequence shown here is derived from an EMBL/GenBank/DDBJ whole genome shotgun (WGS) entry which is preliminary data.</text>
</comment>
<evidence type="ECO:0000313" key="2">
    <source>
        <dbReference type="Proteomes" id="UP000177821"/>
    </source>
</evidence>
<proteinExistence type="predicted"/>
<evidence type="ECO:0000313" key="1">
    <source>
        <dbReference type="EMBL" id="OGY30162.1"/>
    </source>
</evidence>
<dbReference type="Proteomes" id="UP000177821">
    <property type="component" value="Unassembled WGS sequence"/>
</dbReference>
<sequence>MIDTQVIIESLAMDLKRFALGLHRGSMGTANRFREEALKRGQELETQATDEYLKKLLVGVRKVLSQRDERVAEDALMYSTLFQNFAQKRLS</sequence>